<dbReference type="Proteomes" id="UP000199302">
    <property type="component" value="Unassembled WGS sequence"/>
</dbReference>
<dbReference type="PANTHER" id="PTHR43685">
    <property type="entry name" value="GLYCOSYLTRANSFERASE"/>
    <property type="match status" value="1"/>
</dbReference>
<proteinExistence type="predicted"/>
<dbReference type="RefSeq" id="WP_092079903.1">
    <property type="nucleotide sequence ID" value="NZ_FOYI01000005.1"/>
</dbReference>
<dbReference type="CDD" id="cd00761">
    <property type="entry name" value="Glyco_tranf_GTA_type"/>
    <property type="match status" value="1"/>
</dbReference>
<dbReference type="Pfam" id="PF00535">
    <property type="entry name" value="Glycos_transf_2"/>
    <property type="match status" value="1"/>
</dbReference>
<accession>A0A1I6DVL3</accession>
<dbReference type="InterPro" id="IPR050834">
    <property type="entry name" value="Glycosyltransf_2"/>
</dbReference>
<protein>
    <submittedName>
        <fullName evidence="2">Succinoglycan biosynthesis protein ExoM</fullName>
    </submittedName>
</protein>
<dbReference type="EMBL" id="FOYI01000005">
    <property type="protein sequence ID" value="SFR09529.1"/>
    <property type="molecule type" value="Genomic_DNA"/>
</dbReference>
<name>A0A1I6DVL3_9RHOB</name>
<gene>
    <name evidence="2" type="ORF">SAMN04515673_105252</name>
</gene>
<feature type="domain" description="Glycosyltransferase 2-like" evidence="1">
    <location>
        <begin position="5"/>
        <end position="157"/>
    </location>
</feature>
<evidence type="ECO:0000313" key="2">
    <source>
        <dbReference type="EMBL" id="SFR09529.1"/>
    </source>
</evidence>
<keyword evidence="3" id="KW-1185">Reference proteome</keyword>
<dbReference type="AlphaFoldDB" id="A0A1I6DVL3"/>
<sequence>MKIAILIATFRRPSVCATLKSLAAIDLAPGTEVRVIVADNDTAPTARDRVRAAAGALPFDVTYLHAPAGNISIARNACLDAAEGVDWLAFVDDDEIVTPGWLRELCAKARQTGADAVFGPSIALYPARAPAWMQAQDHHSNRPVITPQGVETGHTCNALLRWAGTPWQDTRFDPGRGQSGGEDTAFFFALRARGATFAIAPGAVVYETVAAERLTLRWLLRRKFRMGQSYAAIAVSWPSASRLALTAGAKSTFCALRGVLAAANPQARRFWVLRGAFHTGVLAGLCRLPAARIYGQSA</sequence>
<dbReference type="Gene3D" id="3.90.550.10">
    <property type="entry name" value="Spore Coat Polysaccharide Biosynthesis Protein SpsA, Chain A"/>
    <property type="match status" value="1"/>
</dbReference>
<evidence type="ECO:0000259" key="1">
    <source>
        <dbReference type="Pfam" id="PF00535"/>
    </source>
</evidence>
<dbReference type="PANTHER" id="PTHR43685:SF2">
    <property type="entry name" value="GLYCOSYLTRANSFERASE 2-LIKE DOMAIN-CONTAINING PROTEIN"/>
    <property type="match status" value="1"/>
</dbReference>
<organism evidence="2 3">
    <name type="scientific">Poseidonocella sedimentorum</name>
    <dbReference type="NCBI Taxonomy" id="871652"/>
    <lineage>
        <taxon>Bacteria</taxon>
        <taxon>Pseudomonadati</taxon>
        <taxon>Pseudomonadota</taxon>
        <taxon>Alphaproteobacteria</taxon>
        <taxon>Rhodobacterales</taxon>
        <taxon>Roseobacteraceae</taxon>
        <taxon>Poseidonocella</taxon>
    </lineage>
</organism>
<reference evidence="2 3" key="1">
    <citation type="submission" date="2016-10" db="EMBL/GenBank/DDBJ databases">
        <authorList>
            <person name="de Groot N.N."/>
        </authorList>
    </citation>
    <scope>NUCLEOTIDE SEQUENCE [LARGE SCALE GENOMIC DNA]</scope>
    <source>
        <strain evidence="3">KMM 9023,NRIC 0796,JCM 17311,KCTC 23692</strain>
    </source>
</reference>
<evidence type="ECO:0000313" key="3">
    <source>
        <dbReference type="Proteomes" id="UP000199302"/>
    </source>
</evidence>
<dbReference type="OrthoDB" id="6116224at2"/>
<dbReference type="SUPFAM" id="SSF53448">
    <property type="entry name" value="Nucleotide-diphospho-sugar transferases"/>
    <property type="match status" value="1"/>
</dbReference>
<dbReference type="InterPro" id="IPR001173">
    <property type="entry name" value="Glyco_trans_2-like"/>
</dbReference>
<dbReference type="InterPro" id="IPR029044">
    <property type="entry name" value="Nucleotide-diphossugar_trans"/>
</dbReference>
<dbReference type="STRING" id="871652.SAMN04515673_105252"/>